<proteinExistence type="predicted"/>
<dbReference type="AlphaFoldDB" id="A0A7G6DZ14"/>
<evidence type="ECO:0000256" key="1">
    <source>
        <dbReference type="SAM" id="MobiDB-lite"/>
    </source>
</evidence>
<reference evidence="2 3" key="1">
    <citation type="journal article" date="2019" name="Front. Microbiol.">
        <title>Thermoanaerosceptrum fracticalcis gen. nov. sp. nov., a Novel Fumarate-Fermenting Microorganism From a Deep Fractured Carbonate Aquifer of the US Great Basin.</title>
        <authorList>
            <person name="Hamilton-Brehm S.D."/>
            <person name="Stewart L.E."/>
            <person name="Zavarin M."/>
            <person name="Caldwell M."/>
            <person name="Lawson P.A."/>
            <person name="Onstott T.C."/>
            <person name="Grzymski J."/>
            <person name="Neveux I."/>
            <person name="Lollar B.S."/>
            <person name="Russell C.E."/>
            <person name="Moser D.P."/>
        </authorList>
    </citation>
    <scope>NUCLEOTIDE SEQUENCE [LARGE SCALE GENOMIC DNA]</scope>
    <source>
        <strain evidence="2 3">DRI-13</strain>
    </source>
</reference>
<protein>
    <submittedName>
        <fullName evidence="2">Uncharacterized protein</fullName>
    </submittedName>
</protein>
<evidence type="ECO:0000313" key="2">
    <source>
        <dbReference type="EMBL" id="QNB45068.1"/>
    </source>
</evidence>
<feature type="region of interest" description="Disordered" evidence="1">
    <location>
        <begin position="44"/>
        <end position="65"/>
    </location>
</feature>
<evidence type="ECO:0000313" key="3">
    <source>
        <dbReference type="Proteomes" id="UP000515847"/>
    </source>
</evidence>
<name>A0A7G6DZ14_THEFR</name>
<gene>
    <name evidence="2" type="ORF">BR63_01250</name>
</gene>
<dbReference type="OrthoDB" id="1707599at2"/>
<dbReference type="Proteomes" id="UP000515847">
    <property type="component" value="Chromosome"/>
</dbReference>
<sequence>MQCFECGNCREDVVTYYCTAKNEFVIKNTNNVIEKQRGNFGWKKGDPRYETRRRSSRGEEAKKIV</sequence>
<organism evidence="2 3">
    <name type="scientific">Thermanaerosceptrum fracticalcis</name>
    <dbReference type="NCBI Taxonomy" id="1712410"/>
    <lineage>
        <taxon>Bacteria</taxon>
        <taxon>Bacillati</taxon>
        <taxon>Bacillota</taxon>
        <taxon>Clostridia</taxon>
        <taxon>Eubacteriales</taxon>
        <taxon>Peptococcaceae</taxon>
        <taxon>Thermanaerosceptrum</taxon>
    </lineage>
</organism>
<dbReference type="EMBL" id="CP045798">
    <property type="protein sequence ID" value="QNB45068.1"/>
    <property type="molecule type" value="Genomic_DNA"/>
</dbReference>
<dbReference type="KEGG" id="tfr:BR63_01250"/>
<keyword evidence="3" id="KW-1185">Reference proteome</keyword>
<accession>A0A7G6DZ14</accession>
<dbReference type="RefSeq" id="WP_034422914.1">
    <property type="nucleotide sequence ID" value="NZ_CP045798.1"/>
</dbReference>